<feature type="chain" id="PRO_5039455205" evidence="1">
    <location>
        <begin position="47"/>
        <end position="391"/>
    </location>
</feature>
<gene>
    <name evidence="2" type="ORF">FB566_3684</name>
</gene>
<organism evidence="2 3">
    <name type="scientific">Stackebrandtia endophytica</name>
    <dbReference type="NCBI Taxonomy" id="1496996"/>
    <lineage>
        <taxon>Bacteria</taxon>
        <taxon>Bacillati</taxon>
        <taxon>Actinomycetota</taxon>
        <taxon>Actinomycetes</taxon>
        <taxon>Glycomycetales</taxon>
        <taxon>Glycomycetaceae</taxon>
        <taxon>Stackebrandtia</taxon>
    </lineage>
</organism>
<dbReference type="EMBL" id="VFOW01000001">
    <property type="protein sequence ID" value="TQL78107.1"/>
    <property type="molecule type" value="Genomic_DNA"/>
</dbReference>
<evidence type="ECO:0000313" key="2">
    <source>
        <dbReference type="EMBL" id="TQL78107.1"/>
    </source>
</evidence>
<sequence length="391" mass="42533">MTNVIWVTTGTRVSTPHTTRMPFHMPRKLLSSSGLALVLLATAGCAATGTFFDPTAEIKAAVAEALDDLASQPALHITGSLYLKVGMDRVDEYAATVLADGTAWAEFHNSNAGSGALISVEDEVHVNADEGLWRSAESGAASMLDGSWLRVPTDDWHDPGSFFRPSRLADLLHTEMAEADTLEIPTPDTETVDGTEVYRVPHDTGWVNVSAEAPHRFVSLEQFPLRVKDAVTSALTVGTVTVEPATGDQVDGMNADILAALPEMERPYSVTAQPRTTIDNLEISFCVWPSCTITADVMVKADTDDPHTEDLLLLFTGELYDWDTEELIAVCEKTRSVISGRKVRMHCTATPDNDDSDRVYAWVLADVLSQYTYDTEAAIEYVTQAFADVTT</sequence>
<dbReference type="AlphaFoldDB" id="A0A543AZU5"/>
<dbReference type="InParanoid" id="A0A543AZU5"/>
<proteinExistence type="predicted"/>
<protein>
    <submittedName>
        <fullName evidence="2">Uncharacterized protein</fullName>
    </submittedName>
</protein>
<keyword evidence="1" id="KW-0732">Signal</keyword>
<reference evidence="2 3" key="1">
    <citation type="submission" date="2019-06" db="EMBL/GenBank/DDBJ databases">
        <title>Sequencing the genomes of 1000 actinobacteria strains.</title>
        <authorList>
            <person name="Klenk H.-P."/>
        </authorList>
    </citation>
    <scope>NUCLEOTIDE SEQUENCE [LARGE SCALE GENOMIC DNA]</scope>
    <source>
        <strain evidence="2 3">DSM 45928</strain>
    </source>
</reference>
<evidence type="ECO:0000256" key="1">
    <source>
        <dbReference type="SAM" id="SignalP"/>
    </source>
</evidence>
<dbReference type="Proteomes" id="UP000317043">
    <property type="component" value="Unassembled WGS sequence"/>
</dbReference>
<name>A0A543AZU5_9ACTN</name>
<accession>A0A543AZU5</accession>
<feature type="signal peptide" evidence="1">
    <location>
        <begin position="1"/>
        <end position="46"/>
    </location>
</feature>
<evidence type="ECO:0000313" key="3">
    <source>
        <dbReference type="Proteomes" id="UP000317043"/>
    </source>
</evidence>
<keyword evidence="3" id="KW-1185">Reference proteome</keyword>
<comment type="caution">
    <text evidence="2">The sequence shown here is derived from an EMBL/GenBank/DDBJ whole genome shotgun (WGS) entry which is preliminary data.</text>
</comment>